<gene>
    <name evidence="6" type="ORF">KYD98_09455</name>
</gene>
<name>A0ABS7APH0_9CLOT</name>
<feature type="repeat" description="Cell wall-binding" evidence="2">
    <location>
        <begin position="384"/>
        <end position="403"/>
    </location>
</feature>
<keyword evidence="7" id="KW-1185">Reference proteome</keyword>
<feature type="region of interest" description="Disordered" evidence="3">
    <location>
        <begin position="261"/>
        <end position="297"/>
    </location>
</feature>
<feature type="repeat" description="Cell wall-binding" evidence="2">
    <location>
        <begin position="364"/>
        <end position="383"/>
    </location>
</feature>
<evidence type="ECO:0000259" key="5">
    <source>
        <dbReference type="Pfam" id="PF12733"/>
    </source>
</evidence>
<dbReference type="EMBL" id="JAHXPT010000006">
    <property type="protein sequence ID" value="MBW6410321.1"/>
    <property type="molecule type" value="Genomic_DNA"/>
</dbReference>
<feature type="chain" id="PRO_5046977268" evidence="4">
    <location>
        <begin position="27"/>
        <end position="423"/>
    </location>
</feature>
<organism evidence="6 7">
    <name type="scientific">Clostridium weizhouense</name>
    <dbReference type="NCBI Taxonomy" id="2859781"/>
    <lineage>
        <taxon>Bacteria</taxon>
        <taxon>Bacillati</taxon>
        <taxon>Bacillota</taxon>
        <taxon>Clostridia</taxon>
        <taxon>Eubacteriales</taxon>
        <taxon>Clostridiaceae</taxon>
        <taxon>Clostridium</taxon>
    </lineage>
</organism>
<feature type="repeat" description="Cell wall-binding" evidence="2">
    <location>
        <begin position="344"/>
        <end position="363"/>
    </location>
</feature>
<dbReference type="InterPro" id="IPR013783">
    <property type="entry name" value="Ig-like_fold"/>
</dbReference>
<feature type="compositionally biased region" description="Low complexity" evidence="3">
    <location>
        <begin position="275"/>
        <end position="296"/>
    </location>
</feature>
<keyword evidence="1" id="KW-0677">Repeat</keyword>
<feature type="repeat" description="Cell wall-binding" evidence="2">
    <location>
        <begin position="322"/>
        <end position="343"/>
    </location>
</feature>
<evidence type="ECO:0000256" key="4">
    <source>
        <dbReference type="SAM" id="SignalP"/>
    </source>
</evidence>
<evidence type="ECO:0000256" key="3">
    <source>
        <dbReference type="SAM" id="MobiDB-lite"/>
    </source>
</evidence>
<dbReference type="RefSeq" id="WP_219779539.1">
    <property type="nucleotide sequence ID" value="NZ_JAHXPT010000006.1"/>
</dbReference>
<dbReference type="SUPFAM" id="SSF69360">
    <property type="entry name" value="Cell wall binding repeat"/>
    <property type="match status" value="1"/>
</dbReference>
<dbReference type="Pfam" id="PF19085">
    <property type="entry name" value="Choline_bind_2"/>
    <property type="match status" value="1"/>
</dbReference>
<feature type="compositionally biased region" description="Basic and acidic residues" evidence="3">
    <location>
        <begin position="263"/>
        <end position="274"/>
    </location>
</feature>
<dbReference type="InterPro" id="IPR018337">
    <property type="entry name" value="Cell_wall/Cho-bd_repeat"/>
</dbReference>
<evidence type="ECO:0000313" key="7">
    <source>
        <dbReference type="Proteomes" id="UP001519921"/>
    </source>
</evidence>
<dbReference type="Pfam" id="PF01473">
    <property type="entry name" value="Choline_bind_1"/>
    <property type="match status" value="1"/>
</dbReference>
<comment type="caution">
    <text evidence="6">The sequence shown here is derived from an EMBL/GenBank/DDBJ whole genome shotgun (WGS) entry which is preliminary data.</text>
</comment>
<accession>A0ABS7APH0</accession>
<evidence type="ECO:0000313" key="6">
    <source>
        <dbReference type="EMBL" id="MBW6410321.1"/>
    </source>
</evidence>
<protein>
    <submittedName>
        <fullName evidence="6">Cadherin-like beta sandwich domain-containing protein</fullName>
    </submittedName>
</protein>
<evidence type="ECO:0000256" key="1">
    <source>
        <dbReference type="ARBA" id="ARBA00022737"/>
    </source>
</evidence>
<dbReference type="PROSITE" id="PS51170">
    <property type="entry name" value="CW"/>
    <property type="match status" value="5"/>
</dbReference>
<dbReference type="Proteomes" id="UP001519921">
    <property type="component" value="Unassembled WGS sequence"/>
</dbReference>
<proteinExistence type="predicted"/>
<dbReference type="Pfam" id="PF12733">
    <property type="entry name" value="Cadherin-like"/>
    <property type="match status" value="1"/>
</dbReference>
<reference evidence="6 7" key="1">
    <citation type="submission" date="2021-07" db="EMBL/GenBank/DDBJ databases">
        <title>Clostridium weizhouense sp. nov., an anaerobic bacterium isolated from activated sludge of Petroleum wastewater.</title>
        <authorList>
            <person name="Li Q."/>
        </authorList>
    </citation>
    <scope>NUCLEOTIDE SEQUENCE [LARGE SCALE GENOMIC DNA]</scope>
    <source>
        <strain evidence="6 7">YB-6</strain>
    </source>
</reference>
<dbReference type="InterPro" id="IPR025883">
    <property type="entry name" value="Cadherin-like_domain"/>
</dbReference>
<feature type="repeat" description="Cell wall-binding" evidence="2">
    <location>
        <begin position="301"/>
        <end position="320"/>
    </location>
</feature>
<dbReference type="Gene3D" id="2.60.40.10">
    <property type="entry name" value="Immunoglobulins"/>
    <property type="match status" value="1"/>
</dbReference>
<keyword evidence="4" id="KW-0732">Signal</keyword>
<feature type="signal peptide" evidence="4">
    <location>
        <begin position="1"/>
        <end position="26"/>
    </location>
</feature>
<evidence type="ECO:0000256" key="2">
    <source>
        <dbReference type="PROSITE-ProRule" id="PRU00591"/>
    </source>
</evidence>
<feature type="domain" description="Cadherin-like beta-sandwich-like" evidence="5">
    <location>
        <begin position="175"/>
        <end position="263"/>
    </location>
</feature>
<dbReference type="Gene3D" id="2.10.270.10">
    <property type="entry name" value="Cholin Binding"/>
    <property type="match status" value="2"/>
</dbReference>
<sequence>MNKHLKHIIAATLVISAFTAVAPASAINFGTTTAYAKSSKIDKDDIDDFKVNGDSDDLKLYSDSKCKDKTKFKYSTTKYYVKPSKDDKELSINADINDDYEAYVFKDSKKEAHDLGDDIKVSSGSTLYLRIYEKGEFDEDNVKRHAEKTYEIHVYDKSDSKKDDDDDSNDKIYLDDITLSEGTINFSKKTSSYDITVPESVKSVKIKAKPEDEDYTVEIDGHEVNDDDKYRREVDLEKGKNKIKITVEDDDDNKRTYTLNINRADKSLEDKKTENNTNTTKPSNNTNNNSNTPGPSVQLKCNQWVTVNGKWQYNDSNGKAIKSNWYQDRSSGKWYFLDSNGDMVTGWLPSGGAWYYLDGSGAMQKGWLLDGGKWYYLSESGAMKTGWIIDNGKYYYLTQSGAMLTNATINGYKLGSDGAWIRG</sequence>
<dbReference type="Pfam" id="PF19127">
    <property type="entry name" value="Choline_bind_3"/>
    <property type="match status" value="1"/>
</dbReference>